<evidence type="ECO:0000259" key="8">
    <source>
        <dbReference type="PROSITE" id="PS50850"/>
    </source>
</evidence>
<accession>A0A2X4RE76</accession>
<evidence type="ECO:0000256" key="2">
    <source>
        <dbReference type="ARBA" id="ARBA00022448"/>
    </source>
</evidence>
<dbReference type="Proteomes" id="UP000249264">
    <property type="component" value="Chromosome 1"/>
</dbReference>
<protein>
    <submittedName>
        <fullName evidence="9">High-affinity glucose transporter</fullName>
    </submittedName>
</protein>
<dbReference type="InterPro" id="IPR011701">
    <property type="entry name" value="MFS"/>
</dbReference>
<name>A0A2X4RE76_9CORY</name>
<evidence type="ECO:0000256" key="4">
    <source>
        <dbReference type="ARBA" id="ARBA00022692"/>
    </source>
</evidence>
<dbReference type="GO" id="GO:0005886">
    <property type="term" value="C:plasma membrane"/>
    <property type="evidence" value="ECO:0007669"/>
    <property type="project" value="UniProtKB-SubCell"/>
</dbReference>
<comment type="subcellular location">
    <subcellularLocation>
        <location evidence="1">Cell membrane</location>
        <topology evidence="1">Multi-pass membrane protein</topology>
    </subcellularLocation>
</comment>
<feature type="domain" description="Major facilitator superfamily (MFS) profile" evidence="8">
    <location>
        <begin position="46"/>
        <end position="425"/>
    </location>
</feature>
<dbReference type="InterPro" id="IPR036259">
    <property type="entry name" value="MFS_trans_sf"/>
</dbReference>
<feature type="transmembrane region" description="Helical" evidence="7">
    <location>
        <begin position="112"/>
        <end position="131"/>
    </location>
</feature>
<feature type="transmembrane region" description="Helical" evidence="7">
    <location>
        <begin position="313"/>
        <end position="338"/>
    </location>
</feature>
<keyword evidence="2" id="KW-0813">Transport</keyword>
<feature type="transmembrane region" description="Helical" evidence="7">
    <location>
        <begin position="47"/>
        <end position="68"/>
    </location>
</feature>
<feature type="transmembrane region" description="Helical" evidence="7">
    <location>
        <begin position="201"/>
        <end position="222"/>
    </location>
</feature>
<proteinExistence type="predicted"/>
<feature type="transmembrane region" description="Helical" evidence="7">
    <location>
        <begin position="171"/>
        <end position="195"/>
    </location>
</feature>
<dbReference type="PANTHER" id="PTHR43414">
    <property type="entry name" value="MULTIDRUG RESISTANCE PROTEIN MDTG"/>
    <property type="match status" value="1"/>
</dbReference>
<dbReference type="Pfam" id="PF07690">
    <property type="entry name" value="MFS_1"/>
    <property type="match status" value="2"/>
</dbReference>
<dbReference type="PROSITE" id="PS50850">
    <property type="entry name" value="MFS"/>
    <property type="match status" value="1"/>
</dbReference>
<evidence type="ECO:0000256" key="1">
    <source>
        <dbReference type="ARBA" id="ARBA00004651"/>
    </source>
</evidence>
<evidence type="ECO:0000256" key="7">
    <source>
        <dbReference type="SAM" id="Phobius"/>
    </source>
</evidence>
<dbReference type="AlphaFoldDB" id="A0A2X4RE76"/>
<keyword evidence="4 7" id="KW-0812">Transmembrane</keyword>
<feature type="transmembrane region" description="Helical" evidence="7">
    <location>
        <begin position="137"/>
        <end position="159"/>
    </location>
</feature>
<organism evidence="9 10">
    <name type="scientific">Corynebacterium minutissimum</name>
    <dbReference type="NCBI Taxonomy" id="38301"/>
    <lineage>
        <taxon>Bacteria</taxon>
        <taxon>Bacillati</taxon>
        <taxon>Actinomycetota</taxon>
        <taxon>Actinomycetes</taxon>
        <taxon>Mycobacteriales</taxon>
        <taxon>Corynebacteriaceae</taxon>
        <taxon>Corynebacterium</taxon>
    </lineage>
</organism>
<dbReference type="Gene3D" id="1.20.1250.20">
    <property type="entry name" value="MFS general substrate transporter like domains"/>
    <property type="match status" value="2"/>
</dbReference>
<keyword evidence="3" id="KW-1003">Cell membrane</keyword>
<keyword evidence="9" id="KW-0762">Sugar transport</keyword>
<evidence type="ECO:0000256" key="5">
    <source>
        <dbReference type="ARBA" id="ARBA00022989"/>
    </source>
</evidence>
<dbReference type="GO" id="GO:0022857">
    <property type="term" value="F:transmembrane transporter activity"/>
    <property type="evidence" value="ECO:0007669"/>
    <property type="project" value="InterPro"/>
</dbReference>
<dbReference type="CDD" id="cd17325">
    <property type="entry name" value="MFS_MdtG_SLC18_like"/>
    <property type="match status" value="1"/>
</dbReference>
<dbReference type="STRING" id="38301.NX84_06025"/>
<keyword evidence="6 7" id="KW-0472">Membrane</keyword>
<dbReference type="PRINTS" id="PR01035">
    <property type="entry name" value="TCRTETA"/>
</dbReference>
<evidence type="ECO:0000256" key="3">
    <source>
        <dbReference type="ARBA" id="ARBA00022475"/>
    </source>
</evidence>
<feature type="transmembrane region" description="Helical" evidence="7">
    <location>
        <begin position="398"/>
        <end position="420"/>
    </location>
</feature>
<dbReference type="EMBL" id="LS483460">
    <property type="protein sequence ID" value="SQI00219.1"/>
    <property type="molecule type" value="Genomic_DNA"/>
</dbReference>
<keyword evidence="5 7" id="KW-1133">Transmembrane helix</keyword>
<dbReference type="KEGG" id="cmin:NCTC10288_01527"/>
<feature type="transmembrane region" description="Helical" evidence="7">
    <location>
        <begin position="282"/>
        <end position="301"/>
    </location>
</feature>
<evidence type="ECO:0000256" key="6">
    <source>
        <dbReference type="ARBA" id="ARBA00023136"/>
    </source>
</evidence>
<sequence>MALTVETSVDIETHTIETVFDDLDGWATVGVAMSKGVTQELKIPREIWVMVTAGFIIALGYGLIAPLLPQFIVSFDVSMAAAGLVVSIFSASRLIFAPVAGRLIDRAGTRGVYLTGLLTVAITTGLVGIAQEYWHIVVLRAIAGIGSTMFTVAAMALIVKLSPPAIRGRCSATYATSFLLGNVIGPLVGASLSFLGFRWPFFIYGLGVALAALVVWVLMPAVDTDAERQHRLPPMKLQEAWGDTAYRAVLTSNFAQGWINMGVRVAVLPLFAASIFHNGGQASGIALAVFAAGNAIVLQFSGSWSDRIGRRPLILAGLVGSALFVGTLGLATSVWALLALSALAGASSGLIVPSQQAAIADVVGLKRSGGQVLSTFQMAGDFGQILGPIVIGFLADKFGFGVAFGMCAIVAAGGVLAWSFGRDTVQDKKIVLQGLRRRYK</sequence>
<reference evidence="9 10" key="1">
    <citation type="submission" date="2018-06" db="EMBL/GenBank/DDBJ databases">
        <authorList>
            <consortium name="Pathogen Informatics"/>
            <person name="Doyle S."/>
        </authorList>
    </citation>
    <scope>NUCLEOTIDE SEQUENCE [LARGE SCALE GENOMIC DNA]</scope>
    <source>
        <strain evidence="9 10">NCTC10288</strain>
    </source>
</reference>
<dbReference type="InterPro" id="IPR020846">
    <property type="entry name" value="MFS_dom"/>
</dbReference>
<dbReference type="PANTHER" id="PTHR43414:SF6">
    <property type="entry name" value="MULTIDRUG RESISTANCE PROTEIN MDTG"/>
    <property type="match status" value="1"/>
</dbReference>
<dbReference type="InterPro" id="IPR001958">
    <property type="entry name" value="Tet-R_TetA/multi-R_MdtG-like"/>
</dbReference>
<evidence type="ECO:0000313" key="10">
    <source>
        <dbReference type="Proteomes" id="UP000249264"/>
    </source>
</evidence>
<gene>
    <name evidence="9" type="primary">blt</name>
    <name evidence="9" type="ORF">NCTC10288_01527</name>
</gene>
<dbReference type="SUPFAM" id="SSF103473">
    <property type="entry name" value="MFS general substrate transporter"/>
    <property type="match status" value="1"/>
</dbReference>
<evidence type="ECO:0000313" key="9">
    <source>
        <dbReference type="EMBL" id="SQI00219.1"/>
    </source>
</evidence>
<feature type="transmembrane region" description="Helical" evidence="7">
    <location>
        <begin position="80"/>
        <end position="100"/>
    </location>
</feature>